<dbReference type="GO" id="GO:0015808">
    <property type="term" value="P:L-alanine transport"/>
    <property type="evidence" value="ECO:0007669"/>
    <property type="project" value="TreeGrafter"/>
</dbReference>
<dbReference type="GO" id="GO:1903806">
    <property type="term" value="P:L-isoleucine import across plasma membrane"/>
    <property type="evidence" value="ECO:0007669"/>
    <property type="project" value="TreeGrafter"/>
</dbReference>
<dbReference type="PANTHER" id="PTHR45772:SF7">
    <property type="entry name" value="AMINO ACID ABC TRANSPORTER ATP-BINDING PROTEIN"/>
    <property type="match status" value="1"/>
</dbReference>
<dbReference type="CDD" id="cd03219">
    <property type="entry name" value="ABC_Mj1267_LivG_branched"/>
    <property type="match status" value="1"/>
</dbReference>
<dbReference type="FunFam" id="3.40.50.300:FF:000421">
    <property type="entry name" value="Branched-chain amino acid ABC transporter ATP-binding protein"/>
    <property type="match status" value="1"/>
</dbReference>
<protein>
    <submittedName>
        <fullName evidence="5">ABC transporter ATP-binding protein</fullName>
    </submittedName>
</protein>
<keyword evidence="3 5" id="KW-0067">ATP-binding</keyword>
<dbReference type="InterPro" id="IPR003593">
    <property type="entry name" value="AAA+_ATPase"/>
</dbReference>
<dbReference type="GO" id="GO:0005886">
    <property type="term" value="C:plasma membrane"/>
    <property type="evidence" value="ECO:0007669"/>
    <property type="project" value="TreeGrafter"/>
</dbReference>
<accession>A0A4R5EKL1</accession>
<reference evidence="5 6" key="1">
    <citation type="submission" date="2019-03" db="EMBL/GenBank/DDBJ databases">
        <authorList>
            <person name="Zhang S."/>
        </authorList>
    </citation>
    <scope>NUCLEOTIDE SEQUENCE [LARGE SCALE GENOMIC DNA]</scope>
    <source>
        <strain evidence="5 6">S4J41</strain>
    </source>
</reference>
<dbReference type="AlphaFoldDB" id="A0A4R5EKL1"/>
<dbReference type="GO" id="GO:1903805">
    <property type="term" value="P:L-valine import across plasma membrane"/>
    <property type="evidence" value="ECO:0007669"/>
    <property type="project" value="TreeGrafter"/>
</dbReference>
<evidence type="ECO:0000313" key="5">
    <source>
        <dbReference type="EMBL" id="TDE34803.1"/>
    </source>
</evidence>
<dbReference type="PANTHER" id="PTHR45772">
    <property type="entry name" value="CONSERVED COMPONENT OF ABC TRANSPORTER FOR NATURAL AMINO ACIDS-RELATED"/>
    <property type="match status" value="1"/>
</dbReference>
<gene>
    <name evidence="5" type="ORF">E1B25_18895</name>
</gene>
<dbReference type="GO" id="GO:0015192">
    <property type="term" value="F:L-phenylalanine transmembrane transporter activity"/>
    <property type="evidence" value="ECO:0007669"/>
    <property type="project" value="TreeGrafter"/>
</dbReference>
<dbReference type="Proteomes" id="UP000294662">
    <property type="component" value="Unassembled WGS sequence"/>
</dbReference>
<dbReference type="GO" id="GO:0015188">
    <property type="term" value="F:L-isoleucine transmembrane transporter activity"/>
    <property type="evidence" value="ECO:0007669"/>
    <property type="project" value="TreeGrafter"/>
</dbReference>
<keyword evidence="6" id="KW-1185">Reference proteome</keyword>
<keyword evidence="1" id="KW-0813">Transport</keyword>
<evidence type="ECO:0000313" key="6">
    <source>
        <dbReference type="Proteomes" id="UP000294662"/>
    </source>
</evidence>
<evidence type="ECO:0000259" key="4">
    <source>
        <dbReference type="PROSITE" id="PS50893"/>
    </source>
</evidence>
<evidence type="ECO:0000256" key="3">
    <source>
        <dbReference type="ARBA" id="ARBA00022840"/>
    </source>
</evidence>
<dbReference type="InterPro" id="IPR003439">
    <property type="entry name" value="ABC_transporter-like_ATP-bd"/>
</dbReference>
<dbReference type="Pfam" id="PF00005">
    <property type="entry name" value="ABC_tran"/>
    <property type="match status" value="1"/>
</dbReference>
<dbReference type="Gene3D" id="3.40.50.300">
    <property type="entry name" value="P-loop containing nucleotide triphosphate hydrolases"/>
    <property type="match status" value="1"/>
</dbReference>
<name>A0A4R5EKL1_9RHOB</name>
<dbReference type="GO" id="GO:0005524">
    <property type="term" value="F:ATP binding"/>
    <property type="evidence" value="ECO:0007669"/>
    <property type="project" value="UniProtKB-KW"/>
</dbReference>
<dbReference type="InterPro" id="IPR051120">
    <property type="entry name" value="ABC_AA/LPS_Transport"/>
</dbReference>
<proteinExistence type="predicted"/>
<organism evidence="5 6">
    <name type="scientific">Antarcticimicrobium sediminis</name>
    <dbReference type="NCBI Taxonomy" id="2546227"/>
    <lineage>
        <taxon>Bacteria</taxon>
        <taxon>Pseudomonadati</taxon>
        <taxon>Pseudomonadota</taxon>
        <taxon>Alphaproteobacteria</taxon>
        <taxon>Rhodobacterales</taxon>
        <taxon>Paracoccaceae</taxon>
        <taxon>Antarcticimicrobium</taxon>
    </lineage>
</organism>
<evidence type="ECO:0000256" key="1">
    <source>
        <dbReference type="ARBA" id="ARBA00022448"/>
    </source>
</evidence>
<dbReference type="GO" id="GO:0042941">
    <property type="term" value="P:D-alanine transmembrane transport"/>
    <property type="evidence" value="ECO:0007669"/>
    <property type="project" value="TreeGrafter"/>
</dbReference>
<dbReference type="InterPro" id="IPR027417">
    <property type="entry name" value="P-loop_NTPase"/>
</dbReference>
<dbReference type="InterPro" id="IPR032823">
    <property type="entry name" value="BCA_ABC_TP_C"/>
</dbReference>
<dbReference type="PROSITE" id="PS50893">
    <property type="entry name" value="ABC_TRANSPORTER_2"/>
    <property type="match status" value="1"/>
</dbReference>
<feature type="domain" description="ABC transporter" evidence="4">
    <location>
        <begin position="7"/>
        <end position="258"/>
    </location>
</feature>
<dbReference type="RefSeq" id="WP_132831146.1">
    <property type="nucleotide sequence ID" value="NZ_SMFP01000017.1"/>
</dbReference>
<sequence>MTTSPLLEFTDLTKRFGGVTALDAFSMHLDRGEILGLIGPNGSGKTTSFNLLTGIYPATAGTIRFDGQEITNASPRQVYEAGIVRTFQRSRLCLELSIYDNIMIGDTSRLSQGLWANLVKRNSFRAEFDASFQKARDLVATFSGHLADRMFEPVGTLPMIERRRIEICRALVSAPRLLLLDEPSAGMTHDETDQLMRDILDVRARGNGLSIIIVEHEMGVIERITDRCVVLSYGRKIADGTYAEVASDAEVQNAYLGVD</sequence>
<dbReference type="Pfam" id="PF12399">
    <property type="entry name" value="BCA_ABC_TP_C"/>
    <property type="match status" value="1"/>
</dbReference>
<keyword evidence="2" id="KW-0547">Nucleotide-binding</keyword>
<dbReference type="GO" id="GO:0005304">
    <property type="term" value="F:L-valine transmembrane transporter activity"/>
    <property type="evidence" value="ECO:0007669"/>
    <property type="project" value="TreeGrafter"/>
</dbReference>
<comment type="caution">
    <text evidence="5">The sequence shown here is derived from an EMBL/GenBank/DDBJ whole genome shotgun (WGS) entry which is preliminary data.</text>
</comment>
<dbReference type="EMBL" id="SMFP01000017">
    <property type="protein sequence ID" value="TDE34803.1"/>
    <property type="molecule type" value="Genomic_DNA"/>
</dbReference>
<dbReference type="OrthoDB" id="9806149at2"/>
<dbReference type="GO" id="GO:0016887">
    <property type="term" value="F:ATP hydrolysis activity"/>
    <property type="evidence" value="ECO:0007669"/>
    <property type="project" value="InterPro"/>
</dbReference>
<dbReference type="SUPFAM" id="SSF52540">
    <property type="entry name" value="P-loop containing nucleoside triphosphate hydrolases"/>
    <property type="match status" value="1"/>
</dbReference>
<dbReference type="SMART" id="SM00382">
    <property type="entry name" value="AAA"/>
    <property type="match status" value="1"/>
</dbReference>
<evidence type="ECO:0000256" key="2">
    <source>
        <dbReference type="ARBA" id="ARBA00022741"/>
    </source>
</evidence>